<reference evidence="3" key="1">
    <citation type="submission" date="2019-04" db="EMBL/GenBank/DDBJ databases">
        <title>Evolution of Biomass-Degrading Anaerobic Consortia Revealed by Metagenomics.</title>
        <authorList>
            <person name="Peng X."/>
        </authorList>
    </citation>
    <scope>NUCLEOTIDE SEQUENCE</scope>
    <source>
        <strain evidence="3">SIG140</strain>
    </source>
</reference>
<name>A0A9D5SBP7_XYLRU</name>
<dbReference type="Pfam" id="PF13084">
    <property type="entry name" value="DUF3943"/>
    <property type="match status" value="1"/>
</dbReference>
<protein>
    <submittedName>
        <fullName evidence="3">DUF3943 domain-containing protein</fullName>
    </submittedName>
</protein>
<comment type="caution">
    <text evidence="3">The sequence shown here is derived from an EMBL/GenBank/DDBJ whole genome shotgun (WGS) entry which is preliminary data.</text>
</comment>
<feature type="domain" description="DUF3943" evidence="2">
    <location>
        <begin position="387"/>
        <end position="492"/>
    </location>
</feature>
<organism evidence="3 4">
    <name type="scientific">Xylanibacter ruminicola</name>
    <name type="common">Prevotella ruminicola</name>
    <dbReference type="NCBI Taxonomy" id="839"/>
    <lineage>
        <taxon>Bacteria</taxon>
        <taxon>Pseudomonadati</taxon>
        <taxon>Bacteroidota</taxon>
        <taxon>Bacteroidia</taxon>
        <taxon>Bacteroidales</taxon>
        <taxon>Prevotellaceae</taxon>
        <taxon>Xylanibacter</taxon>
    </lineage>
</organism>
<dbReference type="EMBL" id="SUYC01000008">
    <property type="protein sequence ID" value="MBE6270890.1"/>
    <property type="molecule type" value="Genomic_DNA"/>
</dbReference>
<sequence>MTIKFVYPVLVAIVMLSATTVSAQRHGLTFDFGKTHPEDSTRVTGLSIGIASSTDTLKGVQLNTVQNYARHANGLQLSGFSNISGSPMKALQLSGITNISMGVDKGVQLGGLLNVSSGMMRGLQLGTYNYADQLNGAQIGMINVAESHPKGWQVGIVNYTKDTGGRKIGLVNVNPATTIDVMVYGGSSTKLNSAMRFRNKSTYSILGVGTHFMGFDENFSGALFYRLGQYKQVSPKLSLSGDIGYYHIETFKKHSDEGPSRLFSIQARLNADYQLSRNVGLFASVGYGDTRYYYHELDYRRRFLAEAGLTFRYPHNANRETAVVKRTEEHAPADSVMALGLGTKHPWWALAQVTGVNAFVHFFDRVITNQDFAQTTLHTWSENFKNGFVWDNDVFSTNLFMHPYHGNLYFNSARAQGLNFWESAPFAMIGSLQWEFLGEIEPPALNDLIATTFGGICIGEITNRISKIFLDDRKRGWPRFWRELGATIFNPMGELKRMATGDAWRVRSKNYRYHDYNRNPLDMSISVGDRYLADDGNLFRGEHNAYVDLYMQYGDPVNEGDHNAPYDFFEMELVGGISSNQPILNQVHLMGRLWSTPMIQRKGIKGEVGIYQHFDYFDSKPVKNGSDFTPYRISEAAAFGLGAIVQLPQVGALSHLEQRVFLNGILLGGTKSDYYNVIDRDYNMGSGFSIKTKTHMELRHFGRFILNAHYYRIFIWKGYDKDTNFEGLTEHEMLHLNAQGDKGNAALLVINPIIEFDIARNWSITLSSTYYVRNTHYSYRNDVQCNTFEFRLGATAHL</sequence>
<feature type="chain" id="PRO_5039286027" evidence="1">
    <location>
        <begin position="24"/>
        <end position="798"/>
    </location>
</feature>
<evidence type="ECO:0000313" key="3">
    <source>
        <dbReference type="EMBL" id="MBE6270890.1"/>
    </source>
</evidence>
<feature type="signal peptide" evidence="1">
    <location>
        <begin position="1"/>
        <end position="23"/>
    </location>
</feature>
<dbReference type="InterPro" id="IPR058093">
    <property type="entry name" value="LA_2272-like"/>
</dbReference>
<evidence type="ECO:0000256" key="1">
    <source>
        <dbReference type="SAM" id="SignalP"/>
    </source>
</evidence>
<accession>A0A9D5SBP7</accession>
<dbReference type="InterPro" id="IPR025079">
    <property type="entry name" value="DUF3943"/>
</dbReference>
<gene>
    <name evidence="3" type="ORF">E7101_08055</name>
</gene>
<evidence type="ECO:0000313" key="4">
    <source>
        <dbReference type="Proteomes" id="UP000806522"/>
    </source>
</evidence>
<dbReference type="AlphaFoldDB" id="A0A9D5SBP7"/>
<dbReference type="Proteomes" id="UP000806522">
    <property type="component" value="Unassembled WGS sequence"/>
</dbReference>
<keyword evidence="1" id="KW-0732">Signal</keyword>
<proteinExistence type="predicted"/>
<evidence type="ECO:0000259" key="2">
    <source>
        <dbReference type="Pfam" id="PF13084"/>
    </source>
</evidence>
<dbReference type="NCBIfam" id="NF047436">
    <property type="entry name" value="LA_2272_repeat"/>
    <property type="match status" value="1"/>
</dbReference>